<reference evidence="10 11" key="1">
    <citation type="submission" date="2018-12" db="EMBL/GenBank/DDBJ databases">
        <title>Complete genome sequence of Streptomyces ficellus NRRL8067, the producer of ficellomycin, feldamycin and nojirimycin.</title>
        <authorList>
            <person name="Zhang H."/>
            <person name="Yue R."/>
            <person name="Liu Y."/>
            <person name="Li M."/>
            <person name="Mu H."/>
            <person name="Zhang J."/>
        </authorList>
    </citation>
    <scope>NUCLEOTIDE SEQUENCE [LARGE SCALE GENOMIC DNA]</scope>
    <source>
        <strain evidence="10 11">NRRL 8067</strain>
    </source>
</reference>
<feature type="transmembrane region" description="Helical" evidence="8">
    <location>
        <begin position="169"/>
        <end position="195"/>
    </location>
</feature>
<feature type="transmembrane region" description="Helical" evidence="8">
    <location>
        <begin position="69"/>
        <end position="90"/>
    </location>
</feature>
<organism evidence="10 11">
    <name type="scientific">Streptomyces ficellus</name>
    <dbReference type="NCBI Taxonomy" id="1977088"/>
    <lineage>
        <taxon>Bacteria</taxon>
        <taxon>Bacillati</taxon>
        <taxon>Actinomycetota</taxon>
        <taxon>Actinomycetes</taxon>
        <taxon>Kitasatosporales</taxon>
        <taxon>Streptomycetaceae</taxon>
        <taxon>Streptomyces</taxon>
    </lineage>
</organism>
<feature type="transmembrane region" description="Helical" evidence="8">
    <location>
        <begin position="40"/>
        <end position="57"/>
    </location>
</feature>
<evidence type="ECO:0000256" key="1">
    <source>
        <dbReference type="ARBA" id="ARBA00004651"/>
    </source>
</evidence>
<dbReference type="InterPro" id="IPR036938">
    <property type="entry name" value="PAP2/HPO_sf"/>
</dbReference>
<feature type="transmembrane region" description="Helical" evidence="8">
    <location>
        <begin position="139"/>
        <end position="157"/>
    </location>
</feature>
<dbReference type="EMBL" id="CP034279">
    <property type="protein sequence ID" value="QGV79820.1"/>
    <property type="molecule type" value="Genomic_DNA"/>
</dbReference>
<dbReference type="GO" id="GO:0016787">
    <property type="term" value="F:hydrolase activity"/>
    <property type="evidence" value="ECO:0007669"/>
    <property type="project" value="UniProtKB-KW"/>
</dbReference>
<dbReference type="RefSeq" id="WP_156693555.1">
    <property type="nucleotide sequence ID" value="NZ_CP034279.1"/>
</dbReference>
<dbReference type="SMART" id="SM00014">
    <property type="entry name" value="acidPPc"/>
    <property type="match status" value="1"/>
</dbReference>
<protein>
    <submittedName>
        <fullName evidence="10">Phosphatase PAP2 family protein</fullName>
    </submittedName>
</protein>
<evidence type="ECO:0000256" key="6">
    <source>
        <dbReference type="ARBA" id="ARBA00023136"/>
    </source>
</evidence>
<dbReference type="Gene3D" id="1.20.144.10">
    <property type="entry name" value="Phosphatidic acid phosphatase type 2/haloperoxidase"/>
    <property type="match status" value="1"/>
</dbReference>
<keyword evidence="11" id="KW-1185">Reference proteome</keyword>
<keyword evidence="5 8" id="KW-1133">Transmembrane helix</keyword>
<dbReference type="SUPFAM" id="SSF48317">
    <property type="entry name" value="Acid phosphatase/Vanadium-dependent haloperoxidase"/>
    <property type="match status" value="1"/>
</dbReference>
<proteinExistence type="predicted"/>
<dbReference type="Proteomes" id="UP000422572">
    <property type="component" value="Chromosome"/>
</dbReference>
<dbReference type="PANTHER" id="PTHR14969">
    <property type="entry name" value="SPHINGOSINE-1-PHOSPHATE PHOSPHOHYDROLASE"/>
    <property type="match status" value="1"/>
</dbReference>
<evidence type="ECO:0000256" key="5">
    <source>
        <dbReference type="ARBA" id="ARBA00022989"/>
    </source>
</evidence>
<dbReference type="KEGG" id="sfic:EIZ62_17465"/>
<gene>
    <name evidence="10" type="ORF">EIZ62_17465</name>
</gene>
<dbReference type="OrthoDB" id="5289372at2"/>
<feature type="domain" description="Phosphatidic acid phosphatase type 2/haloperoxidase" evidence="9">
    <location>
        <begin position="70"/>
        <end position="180"/>
    </location>
</feature>
<keyword evidence="6 8" id="KW-0472">Membrane</keyword>
<evidence type="ECO:0000256" key="8">
    <source>
        <dbReference type="SAM" id="Phobius"/>
    </source>
</evidence>
<dbReference type="Pfam" id="PF01569">
    <property type="entry name" value="PAP2"/>
    <property type="match status" value="1"/>
</dbReference>
<feature type="transmembrane region" description="Helical" evidence="8">
    <location>
        <begin position="115"/>
        <end position="134"/>
    </location>
</feature>
<sequence>MAGLASDGSNPDVGLLYDINGLAKDAPSWFDRIMSFTGEYGIMLAMVLVVLWCWWSVRRRGSAEDSVTAVAGLAWAPLAAGIALLVNIPIRGFVERPRPFNDHQLEVLVAGKTDFSFVSDHATMAMAIGVGVFVANRRFGLAAIGLALAEGFCRVYMGVHYPTDVVGGFALGTAVALLLAPVALALLTPLVSAIARSRRAGWLVRSRKAPARERHETLDIAEPRLGSGSASGTGENDLAA</sequence>
<dbReference type="InterPro" id="IPR000326">
    <property type="entry name" value="PAP2/HPO"/>
</dbReference>
<evidence type="ECO:0000259" key="9">
    <source>
        <dbReference type="SMART" id="SM00014"/>
    </source>
</evidence>
<evidence type="ECO:0000256" key="3">
    <source>
        <dbReference type="ARBA" id="ARBA00022692"/>
    </source>
</evidence>
<keyword evidence="3 8" id="KW-0812">Transmembrane</keyword>
<evidence type="ECO:0000256" key="2">
    <source>
        <dbReference type="ARBA" id="ARBA00022475"/>
    </source>
</evidence>
<evidence type="ECO:0000313" key="10">
    <source>
        <dbReference type="EMBL" id="QGV79820.1"/>
    </source>
</evidence>
<accession>A0A6I6F7Y3</accession>
<dbReference type="GO" id="GO:0005886">
    <property type="term" value="C:plasma membrane"/>
    <property type="evidence" value="ECO:0007669"/>
    <property type="project" value="UniProtKB-SubCell"/>
</dbReference>
<evidence type="ECO:0000256" key="4">
    <source>
        <dbReference type="ARBA" id="ARBA00022801"/>
    </source>
</evidence>
<dbReference type="AlphaFoldDB" id="A0A6I6F7Y3"/>
<feature type="region of interest" description="Disordered" evidence="7">
    <location>
        <begin position="215"/>
        <end position="240"/>
    </location>
</feature>
<comment type="subcellular location">
    <subcellularLocation>
        <location evidence="1">Cell membrane</location>
        <topology evidence="1">Multi-pass membrane protein</topology>
    </subcellularLocation>
</comment>
<evidence type="ECO:0000256" key="7">
    <source>
        <dbReference type="SAM" id="MobiDB-lite"/>
    </source>
</evidence>
<name>A0A6I6F7Y3_9ACTN</name>
<keyword evidence="4" id="KW-0378">Hydrolase</keyword>
<evidence type="ECO:0000313" key="11">
    <source>
        <dbReference type="Proteomes" id="UP000422572"/>
    </source>
</evidence>
<keyword evidence="2" id="KW-1003">Cell membrane</keyword>
<dbReference type="PANTHER" id="PTHR14969:SF62">
    <property type="entry name" value="DECAPRENYLPHOSPHORYL-5-PHOSPHORIBOSE PHOSPHATASE RV3807C-RELATED"/>
    <property type="match status" value="1"/>
</dbReference>